<protein>
    <submittedName>
        <fullName evidence="8">RagB/SusD family nutrient uptake outer membrane protein</fullName>
    </submittedName>
</protein>
<evidence type="ECO:0000259" key="6">
    <source>
        <dbReference type="Pfam" id="PF07980"/>
    </source>
</evidence>
<dbReference type="InterPro" id="IPR011990">
    <property type="entry name" value="TPR-like_helical_dom_sf"/>
</dbReference>
<dbReference type="Gene3D" id="1.25.40.390">
    <property type="match status" value="1"/>
</dbReference>
<feature type="domain" description="SusD-like N-terminal" evidence="7">
    <location>
        <begin position="19"/>
        <end position="220"/>
    </location>
</feature>
<keyword evidence="4" id="KW-0472">Membrane</keyword>
<dbReference type="PROSITE" id="PS51257">
    <property type="entry name" value="PROKAR_LIPOPROTEIN"/>
    <property type="match status" value="1"/>
</dbReference>
<evidence type="ECO:0000259" key="7">
    <source>
        <dbReference type="Pfam" id="PF14322"/>
    </source>
</evidence>
<evidence type="ECO:0000256" key="1">
    <source>
        <dbReference type="ARBA" id="ARBA00004442"/>
    </source>
</evidence>
<dbReference type="InterPro" id="IPR033985">
    <property type="entry name" value="SusD-like_N"/>
</dbReference>
<keyword evidence="3" id="KW-0732">Signal</keyword>
<dbReference type="EMBL" id="JBHTKY010000010">
    <property type="protein sequence ID" value="MFD1165726.1"/>
    <property type="molecule type" value="Genomic_DNA"/>
</dbReference>
<evidence type="ECO:0000256" key="4">
    <source>
        <dbReference type="ARBA" id="ARBA00023136"/>
    </source>
</evidence>
<accession>A0ABW3RKQ3</accession>
<evidence type="ECO:0000313" key="9">
    <source>
        <dbReference type="Proteomes" id="UP001597205"/>
    </source>
</evidence>
<name>A0ABW3RKQ3_9SPHI</name>
<proteinExistence type="inferred from homology"/>
<dbReference type="Proteomes" id="UP001597205">
    <property type="component" value="Unassembled WGS sequence"/>
</dbReference>
<organism evidence="8 9">
    <name type="scientific">Sphingobacterium daejeonense</name>
    <dbReference type="NCBI Taxonomy" id="371142"/>
    <lineage>
        <taxon>Bacteria</taxon>
        <taxon>Pseudomonadati</taxon>
        <taxon>Bacteroidota</taxon>
        <taxon>Sphingobacteriia</taxon>
        <taxon>Sphingobacteriales</taxon>
        <taxon>Sphingobacteriaceae</taxon>
        <taxon>Sphingobacterium</taxon>
    </lineage>
</organism>
<comment type="subcellular location">
    <subcellularLocation>
        <location evidence="1">Cell outer membrane</location>
    </subcellularLocation>
</comment>
<dbReference type="CDD" id="cd08977">
    <property type="entry name" value="SusD"/>
    <property type="match status" value="1"/>
</dbReference>
<gene>
    <name evidence="8" type="ORF">ACFQ2C_08945</name>
</gene>
<comment type="caution">
    <text evidence="8">The sequence shown here is derived from an EMBL/GenBank/DDBJ whole genome shotgun (WGS) entry which is preliminary data.</text>
</comment>
<dbReference type="InterPro" id="IPR012944">
    <property type="entry name" value="SusD_RagB_dom"/>
</dbReference>
<dbReference type="Pfam" id="PF14322">
    <property type="entry name" value="SusD-like_3"/>
    <property type="match status" value="1"/>
</dbReference>
<feature type="domain" description="RagB/SusD" evidence="6">
    <location>
        <begin position="336"/>
        <end position="445"/>
    </location>
</feature>
<evidence type="ECO:0000256" key="5">
    <source>
        <dbReference type="ARBA" id="ARBA00023237"/>
    </source>
</evidence>
<comment type="similarity">
    <text evidence="2">Belongs to the SusD family.</text>
</comment>
<reference evidence="9" key="1">
    <citation type="journal article" date="2019" name="Int. J. Syst. Evol. Microbiol.">
        <title>The Global Catalogue of Microorganisms (GCM) 10K type strain sequencing project: providing services to taxonomists for standard genome sequencing and annotation.</title>
        <authorList>
            <consortium name="The Broad Institute Genomics Platform"/>
            <consortium name="The Broad Institute Genome Sequencing Center for Infectious Disease"/>
            <person name="Wu L."/>
            <person name="Ma J."/>
        </authorList>
    </citation>
    <scope>NUCLEOTIDE SEQUENCE [LARGE SCALE GENOMIC DNA]</scope>
    <source>
        <strain evidence="9">CCUG 52468</strain>
    </source>
</reference>
<evidence type="ECO:0000256" key="2">
    <source>
        <dbReference type="ARBA" id="ARBA00006275"/>
    </source>
</evidence>
<sequence>MKKLIYITIIFLMSSCSNEFLDLYPETSLNESNFYKSDEEFISLVNGSYIPLRNLNKTVMWDVSEVKSDNMDLQPSNTNIEQSRNENFLMSSSSIVHKSLWDNAYKGIYNCNKTLNAIEGSDYTWNNEFLKDRSLGEVYFLRALYYFELGRQFGGVPLVLTEINSQDAVNIKRSPIQDVYQQVVSDLTLAIDHLSKANDVHENGRASLTAAQGLLGRVYLTQKDFSKAESILNTVIKSGKHGLLSNYADVFNPSKKDYYETLFSVQFSESAAELANNFIFFNAPYTSKGEVTGRPNVAIQVNIAIKPTQNLINSFNENDLRFTTSIGKWTGSDEKGGTADYFYCAKYKGPQTAILGWSGDNFPILRYSDILLMYAEVLNELNRTGEAINYVKMVRDRAGLTENLVGLSKVDLGLLIEKERRLEFCFENHRWFDLVRTGRALEVMKALGKDIKQEQLLAPIPGDQVLINNLEQNPGY</sequence>
<evidence type="ECO:0000256" key="3">
    <source>
        <dbReference type="ARBA" id="ARBA00022729"/>
    </source>
</evidence>
<dbReference type="RefSeq" id="WP_380895926.1">
    <property type="nucleotide sequence ID" value="NZ_JBHTKY010000010.1"/>
</dbReference>
<dbReference type="Pfam" id="PF07980">
    <property type="entry name" value="SusD_RagB"/>
    <property type="match status" value="1"/>
</dbReference>
<keyword evidence="5" id="KW-0998">Cell outer membrane</keyword>
<dbReference type="SUPFAM" id="SSF48452">
    <property type="entry name" value="TPR-like"/>
    <property type="match status" value="1"/>
</dbReference>
<evidence type="ECO:0000313" key="8">
    <source>
        <dbReference type="EMBL" id="MFD1165726.1"/>
    </source>
</evidence>
<keyword evidence="9" id="KW-1185">Reference proteome</keyword>